<accession>A0A0F9U8L0</accession>
<organism evidence="1">
    <name type="scientific">marine sediment metagenome</name>
    <dbReference type="NCBI Taxonomy" id="412755"/>
    <lineage>
        <taxon>unclassified sequences</taxon>
        <taxon>metagenomes</taxon>
        <taxon>ecological metagenomes</taxon>
    </lineage>
</organism>
<dbReference type="AlphaFoldDB" id="A0A0F9U8L0"/>
<protein>
    <submittedName>
        <fullName evidence="1">Uncharacterized protein</fullName>
    </submittedName>
</protein>
<proteinExistence type="predicted"/>
<reference evidence="1" key="1">
    <citation type="journal article" date="2015" name="Nature">
        <title>Complex archaea that bridge the gap between prokaryotes and eukaryotes.</title>
        <authorList>
            <person name="Spang A."/>
            <person name="Saw J.H."/>
            <person name="Jorgensen S.L."/>
            <person name="Zaremba-Niedzwiedzka K."/>
            <person name="Martijn J."/>
            <person name="Lind A.E."/>
            <person name="van Eijk R."/>
            <person name="Schleper C."/>
            <person name="Guy L."/>
            <person name="Ettema T.J."/>
        </authorList>
    </citation>
    <scope>NUCLEOTIDE SEQUENCE</scope>
</reference>
<name>A0A0F9U8L0_9ZZZZ</name>
<gene>
    <name evidence="1" type="ORF">LCGC14_0560800</name>
</gene>
<evidence type="ECO:0000313" key="1">
    <source>
        <dbReference type="EMBL" id="KKN57596.1"/>
    </source>
</evidence>
<dbReference type="EMBL" id="LAZR01000797">
    <property type="protein sequence ID" value="KKN57596.1"/>
    <property type="molecule type" value="Genomic_DNA"/>
</dbReference>
<comment type="caution">
    <text evidence="1">The sequence shown here is derived from an EMBL/GenBank/DDBJ whole genome shotgun (WGS) entry which is preliminary data.</text>
</comment>
<sequence>MDFISAVKKNDEWIFFECKVENLYESDYLKTRNSFFLELKSQINNNFSNLRIDFWNKTELEEKDIHNIVDGVKQKFKEKVFGCQIDIYGNTFILNQLSDDIKLKNVIRVYPSYLGVSEKKRISNLINKANKQIPSTNKGIIIIKSYKFEFAESVAREKINRANFNNIIAIVIIAMGKGKIFINPNNQDFPREFLNITISKPIPAFFC</sequence>